<sequence length="224" mass="26119">MSEVKNLLVAEELDKKNDILIDPKMLNAIEDSMAIKGKLTLSSINQFFLQLETIVSFIKNLKGIRDMYKYSDSMQIRLNNELKELDFVLLEMSSILRNISSLRKQKIDVTKEVKNLKESYEKRKREEYQEMELVAAIYDKDLLRKWHVAKKANDIQTMENFITSLVEKRQALEYVYKMATEKLTGLRKAHNNTPIMLQALFAKPLPPPIRVTESEPDTFLNTTD</sequence>
<keyword evidence="3" id="KW-1185">Reference proteome</keyword>
<name>A0A8I6S2I3_CIMLE</name>
<dbReference type="EnsemblMetazoa" id="XM_014399132.1">
    <property type="protein sequence ID" value="XP_014254618.1"/>
    <property type="gene ID" value="LOC106669573"/>
</dbReference>
<dbReference type="Proteomes" id="UP000494040">
    <property type="component" value="Unassembled WGS sequence"/>
</dbReference>
<evidence type="ECO:0000256" key="1">
    <source>
        <dbReference type="SAM" id="Coils"/>
    </source>
</evidence>
<dbReference type="AlphaFoldDB" id="A0A8I6S2I3"/>
<dbReference type="GeneID" id="106669573"/>
<reference evidence="2" key="1">
    <citation type="submission" date="2022-01" db="UniProtKB">
        <authorList>
            <consortium name="EnsemblMetazoa"/>
        </authorList>
    </citation>
    <scope>IDENTIFICATION</scope>
</reference>
<feature type="coiled-coil region" evidence="1">
    <location>
        <begin position="99"/>
        <end position="126"/>
    </location>
</feature>
<dbReference type="RefSeq" id="XP_014254618.1">
    <property type="nucleotide sequence ID" value="XM_014399132.1"/>
</dbReference>
<accession>A0A8I6S2I3</accession>
<dbReference type="KEGG" id="clec:106669573"/>
<evidence type="ECO:0000313" key="3">
    <source>
        <dbReference type="Proteomes" id="UP000494040"/>
    </source>
</evidence>
<proteinExistence type="predicted"/>
<dbReference type="OrthoDB" id="10548122at2759"/>
<keyword evidence="1" id="KW-0175">Coiled coil</keyword>
<evidence type="ECO:0000313" key="2">
    <source>
        <dbReference type="EnsemblMetazoa" id="XP_014254618.1"/>
    </source>
</evidence>
<organism evidence="2 3">
    <name type="scientific">Cimex lectularius</name>
    <name type="common">Bed bug</name>
    <name type="synonym">Acanthia lectularia</name>
    <dbReference type="NCBI Taxonomy" id="79782"/>
    <lineage>
        <taxon>Eukaryota</taxon>
        <taxon>Metazoa</taxon>
        <taxon>Ecdysozoa</taxon>
        <taxon>Arthropoda</taxon>
        <taxon>Hexapoda</taxon>
        <taxon>Insecta</taxon>
        <taxon>Pterygota</taxon>
        <taxon>Neoptera</taxon>
        <taxon>Paraneoptera</taxon>
        <taxon>Hemiptera</taxon>
        <taxon>Heteroptera</taxon>
        <taxon>Panheteroptera</taxon>
        <taxon>Cimicomorpha</taxon>
        <taxon>Cimicidae</taxon>
        <taxon>Cimex</taxon>
    </lineage>
</organism>
<protein>
    <submittedName>
        <fullName evidence="2">Uncharacterized protein</fullName>
    </submittedName>
</protein>